<proteinExistence type="predicted"/>
<keyword evidence="1" id="KW-0472">Membrane</keyword>
<feature type="transmembrane region" description="Helical" evidence="1">
    <location>
        <begin position="38"/>
        <end position="57"/>
    </location>
</feature>
<keyword evidence="1" id="KW-1133">Transmembrane helix</keyword>
<feature type="transmembrane region" description="Helical" evidence="1">
    <location>
        <begin position="107"/>
        <end position="125"/>
    </location>
</feature>
<keyword evidence="1" id="KW-0812">Transmembrane</keyword>
<accession>A0A1R4J1L9</accession>
<sequence length="143" mass="15095">MIGFASFAALAILGLGMLTFFADIDIIAVPGLDIWPGIVGMVIAIAVFSGMLWPVLVRERPHFPSVILVAIITVIAHVATVWVSALLSGATAVQASDAAAQLVTRGSSAVVLAAALVAAWIAVALRRTQANPPRWPWERNEEE</sequence>
<protein>
    <submittedName>
        <fullName evidence="2">Uncharacterized protein</fullName>
    </submittedName>
</protein>
<organism evidence="2 3">
    <name type="scientific">Microbacterium esteraromaticum</name>
    <dbReference type="NCBI Taxonomy" id="57043"/>
    <lineage>
        <taxon>Bacteria</taxon>
        <taxon>Bacillati</taxon>
        <taxon>Actinomycetota</taxon>
        <taxon>Actinomycetes</taxon>
        <taxon>Micrococcales</taxon>
        <taxon>Microbacteriaceae</taxon>
        <taxon>Microbacterium</taxon>
    </lineage>
</organism>
<feature type="transmembrane region" description="Helical" evidence="1">
    <location>
        <begin position="66"/>
        <end position="87"/>
    </location>
</feature>
<reference evidence="2 3" key="1">
    <citation type="submission" date="2017-02" db="EMBL/GenBank/DDBJ databases">
        <authorList>
            <person name="Peterson S.W."/>
        </authorList>
    </citation>
    <scope>NUCLEOTIDE SEQUENCE [LARGE SCALE GENOMIC DNA]</scope>
    <source>
        <strain evidence="2 3">B Mb 05.01</strain>
    </source>
</reference>
<dbReference type="EMBL" id="FUKO01000017">
    <property type="protein sequence ID" value="SJN26051.1"/>
    <property type="molecule type" value="Genomic_DNA"/>
</dbReference>
<gene>
    <name evidence="2" type="ORF">FM104_05085</name>
</gene>
<evidence type="ECO:0000256" key="1">
    <source>
        <dbReference type="SAM" id="Phobius"/>
    </source>
</evidence>
<evidence type="ECO:0000313" key="2">
    <source>
        <dbReference type="EMBL" id="SJN26051.1"/>
    </source>
</evidence>
<dbReference type="AlphaFoldDB" id="A0A1R4J1L9"/>
<name>A0A1R4J1L9_9MICO</name>
<evidence type="ECO:0000313" key="3">
    <source>
        <dbReference type="Proteomes" id="UP000196320"/>
    </source>
</evidence>
<keyword evidence="3" id="KW-1185">Reference proteome</keyword>
<dbReference type="Proteomes" id="UP000196320">
    <property type="component" value="Unassembled WGS sequence"/>
</dbReference>